<evidence type="ECO:0000259" key="3">
    <source>
        <dbReference type="Pfam" id="PF00892"/>
    </source>
</evidence>
<organism evidence="4 5">
    <name type="scientific">Pseudonocardia ailaonensis</name>
    <dbReference type="NCBI Taxonomy" id="367279"/>
    <lineage>
        <taxon>Bacteria</taxon>
        <taxon>Bacillati</taxon>
        <taxon>Actinomycetota</taxon>
        <taxon>Actinomycetes</taxon>
        <taxon>Pseudonocardiales</taxon>
        <taxon>Pseudonocardiaceae</taxon>
        <taxon>Pseudonocardia</taxon>
    </lineage>
</organism>
<dbReference type="InterPro" id="IPR000620">
    <property type="entry name" value="EamA_dom"/>
</dbReference>
<sequence>MSAALVDSAAAPGGGRAALLAVAITVLAWASAFVGIRFAGRVYEPGALALGRLLVGALALGTLQLVRGRWVRPTGREWALLLLCGIAWFAVYNVALNAAEQRVDAGTTAMLVNIGPILIALAAGLLLGEGFPRWLLIGAAVAFGGAVVIGASTSGSGSADLLGVVLCVVAAVTYAVGVLAQKPTLRRLPALQVTFLACAIGTVACLPFAGSLVHDVGGAPWTGTAALVYLGLVPTALAFSTWAYALARMDAGRLGVTTYVVPPITVGMAALLLGEAPPALALVGGALCLAGVALTRVGPTRIRPPGRSRGA</sequence>
<gene>
    <name evidence="4" type="ORF">GCM10009836_57540</name>
</gene>
<feature type="transmembrane region" description="Helical" evidence="2">
    <location>
        <begin position="279"/>
        <end position="299"/>
    </location>
</feature>
<feature type="transmembrane region" description="Helical" evidence="2">
    <location>
        <begin position="193"/>
        <end position="214"/>
    </location>
</feature>
<evidence type="ECO:0000256" key="1">
    <source>
        <dbReference type="ARBA" id="ARBA00007362"/>
    </source>
</evidence>
<dbReference type="EMBL" id="BAAAQK010000024">
    <property type="protein sequence ID" value="GAA1869456.1"/>
    <property type="molecule type" value="Genomic_DNA"/>
</dbReference>
<feature type="transmembrane region" description="Helical" evidence="2">
    <location>
        <begin position="108"/>
        <end position="127"/>
    </location>
</feature>
<dbReference type="Pfam" id="PF00892">
    <property type="entry name" value="EamA"/>
    <property type="match status" value="2"/>
</dbReference>
<feature type="transmembrane region" description="Helical" evidence="2">
    <location>
        <begin position="161"/>
        <end position="181"/>
    </location>
</feature>
<feature type="transmembrane region" description="Helical" evidence="2">
    <location>
        <begin position="254"/>
        <end position="273"/>
    </location>
</feature>
<dbReference type="InterPro" id="IPR052756">
    <property type="entry name" value="Alkyne_AA_exporter"/>
</dbReference>
<dbReference type="SUPFAM" id="SSF103481">
    <property type="entry name" value="Multidrug resistance efflux transporter EmrE"/>
    <property type="match status" value="2"/>
</dbReference>
<protein>
    <submittedName>
        <fullName evidence="4">DMT family transporter</fullName>
    </submittedName>
</protein>
<feature type="domain" description="EamA" evidence="3">
    <location>
        <begin position="162"/>
        <end position="295"/>
    </location>
</feature>
<proteinExistence type="inferred from homology"/>
<comment type="caution">
    <text evidence="4">The sequence shown here is derived from an EMBL/GenBank/DDBJ whole genome shotgun (WGS) entry which is preliminary data.</text>
</comment>
<feature type="transmembrane region" description="Helical" evidence="2">
    <location>
        <begin position="78"/>
        <end position="96"/>
    </location>
</feature>
<feature type="transmembrane region" description="Helical" evidence="2">
    <location>
        <begin position="134"/>
        <end position="155"/>
    </location>
</feature>
<keyword evidence="2" id="KW-1133">Transmembrane helix</keyword>
<name>A0ABN2NKM4_9PSEU</name>
<evidence type="ECO:0000256" key="2">
    <source>
        <dbReference type="SAM" id="Phobius"/>
    </source>
</evidence>
<keyword evidence="2" id="KW-0472">Membrane</keyword>
<keyword evidence="5" id="KW-1185">Reference proteome</keyword>
<dbReference type="PANTHER" id="PTHR12715:SF4">
    <property type="entry name" value="EAMA DOMAIN-CONTAINING PROTEIN"/>
    <property type="match status" value="1"/>
</dbReference>
<reference evidence="4 5" key="1">
    <citation type="journal article" date="2019" name="Int. J. Syst. Evol. Microbiol.">
        <title>The Global Catalogue of Microorganisms (GCM) 10K type strain sequencing project: providing services to taxonomists for standard genome sequencing and annotation.</title>
        <authorList>
            <consortium name="The Broad Institute Genomics Platform"/>
            <consortium name="The Broad Institute Genome Sequencing Center for Infectious Disease"/>
            <person name="Wu L."/>
            <person name="Ma J."/>
        </authorList>
    </citation>
    <scope>NUCLEOTIDE SEQUENCE [LARGE SCALE GENOMIC DNA]</scope>
    <source>
        <strain evidence="4 5">JCM 16009</strain>
    </source>
</reference>
<feature type="transmembrane region" description="Helical" evidence="2">
    <location>
        <begin position="17"/>
        <end position="40"/>
    </location>
</feature>
<dbReference type="PANTHER" id="PTHR12715">
    <property type="entry name" value="TRANSPORTER, DRUG/METABOLITE EXPORTER FAMILY"/>
    <property type="match status" value="1"/>
</dbReference>
<keyword evidence="2" id="KW-0812">Transmembrane</keyword>
<evidence type="ECO:0000313" key="5">
    <source>
        <dbReference type="Proteomes" id="UP001500449"/>
    </source>
</evidence>
<feature type="domain" description="EamA" evidence="3">
    <location>
        <begin position="18"/>
        <end position="149"/>
    </location>
</feature>
<accession>A0ABN2NKM4</accession>
<evidence type="ECO:0000313" key="4">
    <source>
        <dbReference type="EMBL" id="GAA1869456.1"/>
    </source>
</evidence>
<dbReference type="InterPro" id="IPR037185">
    <property type="entry name" value="EmrE-like"/>
</dbReference>
<feature type="transmembrane region" description="Helical" evidence="2">
    <location>
        <begin position="226"/>
        <end position="247"/>
    </location>
</feature>
<dbReference type="Proteomes" id="UP001500449">
    <property type="component" value="Unassembled WGS sequence"/>
</dbReference>
<comment type="similarity">
    <text evidence="1">Belongs to the EamA transporter family.</text>
</comment>
<feature type="transmembrane region" description="Helical" evidence="2">
    <location>
        <begin position="46"/>
        <end position="66"/>
    </location>
</feature>